<evidence type="ECO:0000313" key="2">
    <source>
        <dbReference type="Proteomes" id="UP000008637"/>
    </source>
</evidence>
<dbReference type="KEGG" id="mha:HF1_12770"/>
<accession>E8ZJG4</accession>
<evidence type="ECO:0000313" key="1">
    <source>
        <dbReference type="EMBL" id="CBY93285.1"/>
    </source>
</evidence>
<reference evidence="1 2" key="1">
    <citation type="journal article" date="2011" name="J. Bacteriol.">
        <title>Complete genome sequence of Mycoplasma haemofelis, a hemotropic mycoplasma.</title>
        <authorList>
            <person name="Barker E.N."/>
            <person name="Helps C.R."/>
            <person name="Peters I.R."/>
            <person name="Darby A.C."/>
            <person name="Radford A.D."/>
            <person name="Tasker S."/>
        </authorList>
    </citation>
    <scope>NUCLEOTIDE SEQUENCE [LARGE SCALE GENOMIC DNA]</scope>
    <source>
        <strain evidence="1 2">Langford 1</strain>
    </source>
</reference>
<sequence>MLLSFEKLIGIIGLGTTVGGGLLINSFIFGDESPKTSSPKLTIADLLKAGGLSPLNFDTTKTEEPNSVWDTVLSDYRNPISEGQTALIKLLSEKGIEGVKLTLGADRNENINKLKIACSRFMNIDLDMISMPSADKDKALASVRFMTFCVEPASVELMVSWQGGEFLDTQNLDSFKKEATDSFVWSPEIRKFYNVAEATNAAEFYADPKTNDGLFEKFWKDCKRWKSMSAFNFRSENGKHLIGNCLAHQSPYASPLSVISERQQLNLFKKEYIAWREGGRSKNALP</sequence>
<name>E8ZJG4_MYCHL</name>
<organism evidence="1 2">
    <name type="scientific">Mycoplasma haemofelis (strain Langford 1)</name>
    <name type="common">Haemobartonella felis</name>
    <dbReference type="NCBI Taxonomy" id="941640"/>
    <lineage>
        <taxon>Bacteria</taxon>
        <taxon>Bacillati</taxon>
        <taxon>Mycoplasmatota</taxon>
        <taxon>Mollicutes</taxon>
        <taxon>Mycoplasmataceae</taxon>
        <taxon>Mycoplasma</taxon>
    </lineage>
</organism>
<keyword evidence="2" id="KW-1185">Reference proteome</keyword>
<dbReference type="AlphaFoldDB" id="E8ZJG4"/>
<dbReference type="Proteomes" id="UP000008637">
    <property type="component" value="Chromosome"/>
</dbReference>
<gene>
    <name evidence="1" type="ORF">HF1_12770</name>
</gene>
<proteinExistence type="predicted"/>
<protein>
    <submittedName>
        <fullName evidence="1">Uncharacterized protein</fullName>
    </submittedName>
</protein>
<dbReference type="HOGENOM" id="CLU_972600_0_0_14"/>
<dbReference type="EMBL" id="FR773153">
    <property type="protein sequence ID" value="CBY93285.1"/>
    <property type="molecule type" value="Genomic_DNA"/>
</dbReference>